<proteinExistence type="predicted"/>
<organism evidence="2">
    <name type="scientific">Arundo donax</name>
    <name type="common">Giant reed</name>
    <name type="synonym">Donax arundinaceus</name>
    <dbReference type="NCBI Taxonomy" id="35708"/>
    <lineage>
        <taxon>Eukaryota</taxon>
        <taxon>Viridiplantae</taxon>
        <taxon>Streptophyta</taxon>
        <taxon>Embryophyta</taxon>
        <taxon>Tracheophyta</taxon>
        <taxon>Spermatophyta</taxon>
        <taxon>Magnoliopsida</taxon>
        <taxon>Liliopsida</taxon>
        <taxon>Poales</taxon>
        <taxon>Poaceae</taxon>
        <taxon>PACMAD clade</taxon>
        <taxon>Arundinoideae</taxon>
        <taxon>Arundineae</taxon>
        <taxon>Arundo</taxon>
    </lineage>
</organism>
<protein>
    <submittedName>
        <fullName evidence="2">Uncharacterized protein</fullName>
    </submittedName>
</protein>
<dbReference type="AlphaFoldDB" id="A0A0A9HG94"/>
<evidence type="ECO:0000313" key="2">
    <source>
        <dbReference type="EMBL" id="JAE31933.1"/>
    </source>
</evidence>
<accession>A0A0A9HG94</accession>
<reference evidence="2" key="1">
    <citation type="submission" date="2014-09" db="EMBL/GenBank/DDBJ databases">
        <authorList>
            <person name="Magalhaes I.L.F."/>
            <person name="Oliveira U."/>
            <person name="Santos F.R."/>
            <person name="Vidigal T.H.D.A."/>
            <person name="Brescovit A.D."/>
            <person name="Santos A.J."/>
        </authorList>
    </citation>
    <scope>NUCLEOTIDE SEQUENCE</scope>
    <source>
        <tissue evidence="2">Shoot tissue taken approximately 20 cm above the soil surface</tissue>
    </source>
</reference>
<feature type="compositionally biased region" description="Polar residues" evidence="1">
    <location>
        <begin position="1"/>
        <end position="10"/>
    </location>
</feature>
<name>A0A0A9HG94_ARUDO</name>
<feature type="region of interest" description="Disordered" evidence="1">
    <location>
        <begin position="1"/>
        <end position="28"/>
    </location>
</feature>
<sequence length="28" mass="2870">MAHTKCSTSGLHRGTRVSMPATTASAPL</sequence>
<evidence type="ECO:0000256" key="1">
    <source>
        <dbReference type="SAM" id="MobiDB-lite"/>
    </source>
</evidence>
<dbReference type="EMBL" id="GBRH01165963">
    <property type="protein sequence ID" value="JAE31933.1"/>
    <property type="molecule type" value="Transcribed_RNA"/>
</dbReference>
<reference evidence="2" key="2">
    <citation type="journal article" date="2015" name="Data Brief">
        <title>Shoot transcriptome of the giant reed, Arundo donax.</title>
        <authorList>
            <person name="Barrero R.A."/>
            <person name="Guerrero F.D."/>
            <person name="Moolhuijzen P."/>
            <person name="Goolsby J.A."/>
            <person name="Tidwell J."/>
            <person name="Bellgard S.E."/>
            <person name="Bellgard M.I."/>
        </authorList>
    </citation>
    <scope>NUCLEOTIDE SEQUENCE</scope>
    <source>
        <tissue evidence="2">Shoot tissue taken approximately 20 cm above the soil surface</tissue>
    </source>
</reference>